<dbReference type="Proteomes" id="UP000305067">
    <property type="component" value="Unassembled WGS sequence"/>
</dbReference>
<dbReference type="InterPro" id="IPR008948">
    <property type="entry name" value="L-Aspartase-like"/>
</dbReference>
<dbReference type="OrthoDB" id="10051290at2759"/>
<protein>
    <submittedName>
        <fullName evidence="3">L-Aspartase-like protein</fullName>
    </submittedName>
</protein>
<dbReference type="Gene3D" id="1.20.200.10">
    <property type="entry name" value="Fumarase/aspartase (Central domain)"/>
    <property type="match status" value="1"/>
</dbReference>
<dbReference type="EMBL" id="ML178862">
    <property type="protein sequence ID" value="TFK96325.1"/>
    <property type="molecule type" value="Genomic_DNA"/>
</dbReference>
<dbReference type="GO" id="GO:0005737">
    <property type="term" value="C:cytoplasm"/>
    <property type="evidence" value="ECO:0007669"/>
    <property type="project" value="InterPro"/>
</dbReference>
<evidence type="ECO:0000256" key="2">
    <source>
        <dbReference type="RuleBase" id="RU003954"/>
    </source>
</evidence>
<dbReference type="AlphaFoldDB" id="A0A5C3Q2J8"/>
<keyword evidence="2" id="KW-0456">Lyase</keyword>
<dbReference type="CDD" id="cd00332">
    <property type="entry name" value="PAL-HAL"/>
    <property type="match status" value="1"/>
</dbReference>
<name>A0A5C3Q2J8_9AGAR</name>
<proteinExistence type="inferred from homology"/>
<evidence type="ECO:0000313" key="3">
    <source>
        <dbReference type="EMBL" id="TFK96325.1"/>
    </source>
</evidence>
<accession>A0A5C3Q2J8</accession>
<dbReference type="InterPro" id="IPR022313">
    <property type="entry name" value="Phe/His_NH3-lyase_AS"/>
</dbReference>
<dbReference type="InterPro" id="IPR024083">
    <property type="entry name" value="Fumarase/histidase_N"/>
</dbReference>
<dbReference type="InterPro" id="IPR001106">
    <property type="entry name" value="Aromatic_Lyase"/>
</dbReference>
<dbReference type="SUPFAM" id="SSF48557">
    <property type="entry name" value="L-aspartase-like"/>
    <property type="match status" value="1"/>
</dbReference>
<dbReference type="Gene3D" id="1.10.274.20">
    <property type="entry name" value="Phenylalanine ammonia-lyase 1, domain 3"/>
    <property type="match status" value="1"/>
</dbReference>
<dbReference type="NCBIfam" id="TIGR01226">
    <property type="entry name" value="phe_am_lyase"/>
    <property type="match status" value="1"/>
</dbReference>
<keyword evidence="4" id="KW-1185">Reference proteome</keyword>
<dbReference type="PANTHER" id="PTHR10362">
    <property type="entry name" value="HISTIDINE AMMONIA-LYASE"/>
    <property type="match status" value="1"/>
</dbReference>
<evidence type="ECO:0000256" key="1">
    <source>
        <dbReference type="ARBA" id="ARBA00007238"/>
    </source>
</evidence>
<dbReference type="STRING" id="1884261.A0A5C3Q2J8"/>
<sequence>MVLSSNSTTTSSAITVSENAPLLKWFLDNHNQIRKFSNGEAVTVDGQSLSVAAITSAARYGARVVLDASPQTQDRVNASRAALTSKIDKNTSVYGVNTGFGGSSDTRTDKPLVLGDALLQQLYAGVLPSSNNVLKVLPLSDPLGSSSMPEAWVRGAMLVRLNSLIRGHSGVRWELIEKLNEILNANITPLVPMRGSVSASGDLSPLSYIAGTMTGNPSIRCFDGPATFGHREIVPSTKALAAHNIKPIALVEKEPLGLLNGTSFSASVAALALNDAVHLALLAQVCTAMGTEALLGSQASFDEFIHHVARPHPGQIEVAETVWSLLEGSKFATTDTGEVSIDEDRGQLRQDRYPLRTSPQFLGPQIEDILDSLKAVTRESNTTTDNPLIDGSTGRIHYGGNFQAMSVSNAMEKTRLALHHIGKLLFAQSTELINPAMNRGLPPSMAATEPSLNYHAKGTDVATAAYVSELGFLAGPVTTHIQSAEMHNQSVNSLALISGQTTIRSVEILTNLVASYLYILCQGKRRLSSSYVSEFLEGLRSILQEELERTFSSFPAIRPSSAIDRVLAAMSETLDTTSTMDAVPRMQKVAASSINVLVDLFAAAPFSESAPSVTTLPTFRSSVASRAASLLDQLRKEYLFGSRGNAPASRFLNKTRPVYEFVRLTLGIKMHGSENYTNFADGAGAQEISIGGSISLIQEAIRDGEMQNIIAGMFSA</sequence>
<evidence type="ECO:0000313" key="4">
    <source>
        <dbReference type="Proteomes" id="UP000305067"/>
    </source>
</evidence>
<dbReference type="PROSITE" id="PS00488">
    <property type="entry name" value="PAL_HISTIDASE"/>
    <property type="match status" value="1"/>
</dbReference>
<gene>
    <name evidence="3" type="ORF">BDV98DRAFT_555409</name>
</gene>
<dbReference type="Pfam" id="PF00221">
    <property type="entry name" value="Lyase_aromatic"/>
    <property type="match status" value="1"/>
</dbReference>
<dbReference type="GO" id="GO:0006559">
    <property type="term" value="P:L-phenylalanine catabolic process"/>
    <property type="evidence" value="ECO:0007669"/>
    <property type="project" value="InterPro"/>
</dbReference>
<comment type="similarity">
    <text evidence="1 2">Belongs to the PAL/histidase family.</text>
</comment>
<dbReference type="InterPro" id="IPR023144">
    <property type="entry name" value="Phe_NH3-lyase_shielding_dom_sf"/>
</dbReference>
<organism evidence="3 4">
    <name type="scientific">Pterulicium gracile</name>
    <dbReference type="NCBI Taxonomy" id="1884261"/>
    <lineage>
        <taxon>Eukaryota</taxon>
        <taxon>Fungi</taxon>
        <taxon>Dikarya</taxon>
        <taxon>Basidiomycota</taxon>
        <taxon>Agaricomycotina</taxon>
        <taxon>Agaricomycetes</taxon>
        <taxon>Agaricomycetidae</taxon>
        <taxon>Agaricales</taxon>
        <taxon>Pleurotineae</taxon>
        <taxon>Pterulaceae</taxon>
        <taxon>Pterulicium</taxon>
    </lineage>
</organism>
<dbReference type="GO" id="GO:0016841">
    <property type="term" value="F:ammonia-lyase activity"/>
    <property type="evidence" value="ECO:0007669"/>
    <property type="project" value="InterPro"/>
</dbReference>
<dbReference type="Gene3D" id="1.10.275.10">
    <property type="entry name" value="Fumarase/aspartase (N-terminal domain)"/>
    <property type="match status" value="1"/>
</dbReference>
<reference evidence="3 4" key="1">
    <citation type="journal article" date="2019" name="Nat. Ecol. Evol.">
        <title>Megaphylogeny resolves global patterns of mushroom evolution.</title>
        <authorList>
            <person name="Varga T."/>
            <person name="Krizsan K."/>
            <person name="Foldi C."/>
            <person name="Dima B."/>
            <person name="Sanchez-Garcia M."/>
            <person name="Sanchez-Ramirez S."/>
            <person name="Szollosi G.J."/>
            <person name="Szarkandi J.G."/>
            <person name="Papp V."/>
            <person name="Albert L."/>
            <person name="Andreopoulos W."/>
            <person name="Angelini C."/>
            <person name="Antonin V."/>
            <person name="Barry K.W."/>
            <person name="Bougher N.L."/>
            <person name="Buchanan P."/>
            <person name="Buyck B."/>
            <person name="Bense V."/>
            <person name="Catcheside P."/>
            <person name="Chovatia M."/>
            <person name="Cooper J."/>
            <person name="Damon W."/>
            <person name="Desjardin D."/>
            <person name="Finy P."/>
            <person name="Geml J."/>
            <person name="Haridas S."/>
            <person name="Hughes K."/>
            <person name="Justo A."/>
            <person name="Karasinski D."/>
            <person name="Kautmanova I."/>
            <person name="Kiss B."/>
            <person name="Kocsube S."/>
            <person name="Kotiranta H."/>
            <person name="LaButti K.M."/>
            <person name="Lechner B.E."/>
            <person name="Liimatainen K."/>
            <person name="Lipzen A."/>
            <person name="Lukacs Z."/>
            <person name="Mihaltcheva S."/>
            <person name="Morgado L.N."/>
            <person name="Niskanen T."/>
            <person name="Noordeloos M.E."/>
            <person name="Ohm R.A."/>
            <person name="Ortiz-Santana B."/>
            <person name="Ovrebo C."/>
            <person name="Racz N."/>
            <person name="Riley R."/>
            <person name="Savchenko A."/>
            <person name="Shiryaev A."/>
            <person name="Soop K."/>
            <person name="Spirin V."/>
            <person name="Szebenyi C."/>
            <person name="Tomsovsky M."/>
            <person name="Tulloss R.E."/>
            <person name="Uehling J."/>
            <person name="Grigoriev I.V."/>
            <person name="Vagvolgyi C."/>
            <person name="Papp T."/>
            <person name="Martin F.M."/>
            <person name="Miettinen O."/>
            <person name="Hibbett D.S."/>
            <person name="Nagy L.G."/>
        </authorList>
    </citation>
    <scope>NUCLEOTIDE SEQUENCE [LARGE SCALE GENOMIC DNA]</scope>
    <source>
        <strain evidence="3 4">CBS 309.79</strain>
    </source>
</reference>
<dbReference type="InterPro" id="IPR005922">
    <property type="entry name" value="Phe_NH3-lyase"/>
</dbReference>